<evidence type="ECO:0000259" key="1">
    <source>
        <dbReference type="PROSITE" id="PS50127"/>
    </source>
</evidence>
<dbReference type="AlphaFoldDB" id="A0AA40EG59"/>
<evidence type="ECO:0000313" key="3">
    <source>
        <dbReference type="Proteomes" id="UP001172155"/>
    </source>
</evidence>
<keyword evidence="3" id="KW-1185">Reference proteome</keyword>
<feature type="domain" description="UBC core" evidence="1">
    <location>
        <begin position="8"/>
        <end position="156"/>
    </location>
</feature>
<sequence>MKANNGGSVARRVFLELRSIKAAKIPFLSARALGDSMDKVLASIEGPPDTPYEGGIFWLKVHFQTADISQPPVLRFITRVYHPNIDCLGNICADYQDCASWFSTKSCLASILTAVCGLLASPNVEDPLVPEIAETYVKDHERYCEIARTYTLNHAM</sequence>
<dbReference type="PROSITE" id="PS50127">
    <property type="entry name" value="UBC_2"/>
    <property type="match status" value="1"/>
</dbReference>
<dbReference type="SMART" id="SM00212">
    <property type="entry name" value="UBCc"/>
    <property type="match status" value="1"/>
</dbReference>
<organism evidence="2 3">
    <name type="scientific">Schizothecium vesticola</name>
    <dbReference type="NCBI Taxonomy" id="314040"/>
    <lineage>
        <taxon>Eukaryota</taxon>
        <taxon>Fungi</taxon>
        <taxon>Dikarya</taxon>
        <taxon>Ascomycota</taxon>
        <taxon>Pezizomycotina</taxon>
        <taxon>Sordariomycetes</taxon>
        <taxon>Sordariomycetidae</taxon>
        <taxon>Sordariales</taxon>
        <taxon>Schizotheciaceae</taxon>
        <taxon>Schizothecium</taxon>
    </lineage>
</organism>
<proteinExistence type="predicted"/>
<reference evidence="2" key="1">
    <citation type="submission" date="2023-06" db="EMBL/GenBank/DDBJ databases">
        <title>Genome-scale phylogeny and comparative genomics of the fungal order Sordariales.</title>
        <authorList>
            <consortium name="Lawrence Berkeley National Laboratory"/>
            <person name="Hensen N."/>
            <person name="Bonometti L."/>
            <person name="Westerberg I."/>
            <person name="Brannstrom I.O."/>
            <person name="Guillou S."/>
            <person name="Cros-Aarteil S."/>
            <person name="Calhoun S."/>
            <person name="Haridas S."/>
            <person name="Kuo A."/>
            <person name="Mondo S."/>
            <person name="Pangilinan J."/>
            <person name="Riley R."/>
            <person name="LaButti K."/>
            <person name="Andreopoulos B."/>
            <person name="Lipzen A."/>
            <person name="Chen C."/>
            <person name="Yanf M."/>
            <person name="Daum C."/>
            <person name="Ng V."/>
            <person name="Clum A."/>
            <person name="Steindorff A."/>
            <person name="Ohm R."/>
            <person name="Martin F."/>
            <person name="Silar P."/>
            <person name="Natvig D."/>
            <person name="Lalanne C."/>
            <person name="Gautier V."/>
            <person name="Ament-velasquez S.L."/>
            <person name="Kruys A."/>
            <person name="Hutchinson M.I."/>
            <person name="Powell A.J."/>
            <person name="Barry K."/>
            <person name="Miller A.N."/>
            <person name="Grigoriev I.V."/>
            <person name="Debuchy R."/>
            <person name="Gladieux P."/>
            <person name="Thoren M.H."/>
            <person name="Johannesson H."/>
        </authorList>
    </citation>
    <scope>NUCLEOTIDE SEQUENCE</scope>
    <source>
        <strain evidence="2">SMH3187-1</strain>
    </source>
</reference>
<dbReference type="Pfam" id="PF00179">
    <property type="entry name" value="UQ_con"/>
    <property type="match status" value="1"/>
</dbReference>
<dbReference type="InterPro" id="IPR000608">
    <property type="entry name" value="UBC"/>
</dbReference>
<dbReference type="InterPro" id="IPR016135">
    <property type="entry name" value="UBQ-conjugating_enzyme/RWD"/>
</dbReference>
<dbReference type="Proteomes" id="UP001172155">
    <property type="component" value="Unassembled WGS sequence"/>
</dbReference>
<gene>
    <name evidence="2" type="ORF">B0T18DRAFT_334847</name>
</gene>
<comment type="caution">
    <text evidence="2">The sequence shown here is derived from an EMBL/GenBank/DDBJ whole genome shotgun (WGS) entry which is preliminary data.</text>
</comment>
<evidence type="ECO:0000313" key="2">
    <source>
        <dbReference type="EMBL" id="KAK0738725.1"/>
    </source>
</evidence>
<accession>A0AA40EG59</accession>
<feature type="non-terminal residue" evidence="2">
    <location>
        <position position="1"/>
    </location>
</feature>
<dbReference type="PANTHER" id="PTHR24068">
    <property type="entry name" value="UBIQUITIN-CONJUGATING ENZYME E2"/>
    <property type="match status" value="1"/>
</dbReference>
<protein>
    <submittedName>
        <fullName evidence="2">Ubiquitin-conjugating enzyme/RWD-like protein</fullName>
    </submittedName>
</protein>
<dbReference type="EMBL" id="JAUKUD010000007">
    <property type="protein sequence ID" value="KAK0738725.1"/>
    <property type="molecule type" value="Genomic_DNA"/>
</dbReference>
<dbReference type="Gene3D" id="3.10.110.10">
    <property type="entry name" value="Ubiquitin Conjugating Enzyme"/>
    <property type="match status" value="1"/>
</dbReference>
<dbReference type="SUPFAM" id="SSF54495">
    <property type="entry name" value="UBC-like"/>
    <property type="match status" value="1"/>
</dbReference>
<name>A0AA40EG59_9PEZI</name>